<evidence type="ECO:0000256" key="6">
    <source>
        <dbReference type="ARBA" id="ARBA00022574"/>
    </source>
</evidence>
<evidence type="ECO:0000256" key="9">
    <source>
        <dbReference type="ARBA" id="ARBA00023069"/>
    </source>
</evidence>
<protein>
    <submittedName>
        <fullName evidence="13">Uncharacterized protein</fullName>
    </submittedName>
</protein>
<comment type="similarity">
    <text evidence="3">Belongs to the WD repeat fritz family.</text>
</comment>
<gene>
    <name evidence="13" type="ORF">JYU34_009036</name>
</gene>
<evidence type="ECO:0000256" key="3">
    <source>
        <dbReference type="ARBA" id="ARBA00006059"/>
    </source>
</evidence>
<evidence type="ECO:0000313" key="14">
    <source>
        <dbReference type="Proteomes" id="UP000823941"/>
    </source>
</evidence>
<dbReference type="PANTHER" id="PTHR13667">
    <property type="entry name" value="HOMOLOC-13"/>
    <property type="match status" value="1"/>
</dbReference>
<keyword evidence="4" id="KW-1003">Cell membrane</keyword>
<evidence type="ECO:0000256" key="7">
    <source>
        <dbReference type="ARBA" id="ARBA00022737"/>
    </source>
</evidence>
<keyword evidence="9" id="KW-0969">Cilium</keyword>
<evidence type="ECO:0000256" key="12">
    <source>
        <dbReference type="ARBA" id="ARBA00023273"/>
    </source>
</evidence>
<dbReference type="PANTHER" id="PTHR13667:SF5">
    <property type="entry name" value="WD REPEAT-CONTAINING AND PLANAR CELL POLARITY EFFECTOR PROTEIN FRITZ HOMOLOG"/>
    <property type="match status" value="1"/>
</dbReference>
<organism evidence="13 14">
    <name type="scientific">Plutella xylostella</name>
    <name type="common">Diamondback moth</name>
    <name type="synonym">Plutella maculipennis</name>
    <dbReference type="NCBI Taxonomy" id="51655"/>
    <lineage>
        <taxon>Eukaryota</taxon>
        <taxon>Metazoa</taxon>
        <taxon>Ecdysozoa</taxon>
        <taxon>Arthropoda</taxon>
        <taxon>Hexapoda</taxon>
        <taxon>Insecta</taxon>
        <taxon>Pterygota</taxon>
        <taxon>Neoptera</taxon>
        <taxon>Endopterygota</taxon>
        <taxon>Lepidoptera</taxon>
        <taxon>Glossata</taxon>
        <taxon>Ditrysia</taxon>
        <taxon>Yponomeutoidea</taxon>
        <taxon>Plutellidae</taxon>
        <taxon>Plutella</taxon>
    </lineage>
</organism>
<sequence>MINHDIKFLTSDDSVIVKNDDFKTFKYESKKKSEESVYDQAKRSYCERRGGKWRVTKPRLMRELESKLRERSVVLCEWLSETIVVIVFSSGSIAYLTVNPDTLDLTQILFDRYCIGKLSGQSVTGVVFSSTHILFTHTDCSATLISFGKVVPPGVLSRISDRNPHVQTIELADGARRAERKVSWSAPSAASAPASVAAPSVAAPGPRVLVWTAAGAEPAPWSPAAEVRANLHLYQLHGQHMHVVAFHQLEGETLLAEVSRAHCNIVHIVEQTTSHKNGVTLDWLRFDVPPLEEGVIRLSTHRAGETRASLPAVARAATRSPCGRRLVASCIDGTLCLVQQGAGLTHSVKAGFVSILVVIVFE</sequence>
<proteinExistence type="inferred from homology"/>
<evidence type="ECO:0000256" key="10">
    <source>
        <dbReference type="ARBA" id="ARBA00023136"/>
    </source>
</evidence>
<evidence type="ECO:0000256" key="4">
    <source>
        <dbReference type="ARBA" id="ARBA00022475"/>
    </source>
</evidence>
<evidence type="ECO:0000256" key="11">
    <source>
        <dbReference type="ARBA" id="ARBA00023212"/>
    </source>
</evidence>
<dbReference type="EMBL" id="JAHIBW010000012">
    <property type="protein sequence ID" value="KAG7306406.1"/>
    <property type="molecule type" value="Genomic_DNA"/>
</dbReference>
<accession>A0ABQ7QMF3</accession>
<comment type="subcellular location">
    <subcellularLocation>
        <location evidence="1">Cell membrane</location>
    </subcellularLocation>
    <subcellularLocation>
        <location evidence="2">Cytoplasm</location>
        <location evidence="2">Cytoskeleton</location>
        <location evidence="2">Cilium axoneme</location>
    </subcellularLocation>
</comment>
<keyword evidence="12" id="KW-0966">Cell projection</keyword>
<evidence type="ECO:0000256" key="8">
    <source>
        <dbReference type="ARBA" id="ARBA00022794"/>
    </source>
</evidence>
<dbReference type="InterPro" id="IPR024511">
    <property type="entry name" value="Frtz"/>
</dbReference>
<evidence type="ECO:0000256" key="1">
    <source>
        <dbReference type="ARBA" id="ARBA00004236"/>
    </source>
</evidence>
<name>A0ABQ7QMF3_PLUXY</name>
<comment type="caution">
    <text evidence="13">The sequence shown here is derived from an EMBL/GenBank/DDBJ whole genome shotgun (WGS) entry which is preliminary data.</text>
</comment>
<reference evidence="13 14" key="1">
    <citation type="submission" date="2021-06" db="EMBL/GenBank/DDBJ databases">
        <title>A haploid diamondback moth (Plutella xylostella L.) genome assembly resolves 31 chromosomes and identifies a diamide resistance mutation.</title>
        <authorList>
            <person name="Ward C.M."/>
            <person name="Perry K.D."/>
            <person name="Baker G."/>
            <person name="Powis K."/>
            <person name="Heckel D.G."/>
            <person name="Baxter S.W."/>
        </authorList>
    </citation>
    <scope>NUCLEOTIDE SEQUENCE [LARGE SCALE GENOMIC DNA]</scope>
    <source>
        <strain evidence="13 14">LV</strain>
        <tissue evidence="13">Single pupa</tissue>
    </source>
</reference>
<keyword evidence="11" id="KW-0206">Cytoskeleton</keyword>
<keyword evidence="14" id="KW-1185">Reference proteome</keyword>
<keyword evidence="5" id="KW-0963">Cytoplasm</keyword>
<evidence type="ECO:0000256" key="2">
    <source>
        <dbReference type="ARBA" id="ARBA00004430"/>
    </source>
</evidence>
<evidence type="ECO:0000256" key="5">
    <source>
        <dbReference type="ARBA" id="ARBA00022490"/>
    </source>
</evidence>
<keyword evidence="8" id="KW-0970">Cilium biogenesis/degradation</keyword>
<keyword evidence="10" id="KW-0472">Membrane</keyword>
<dbReference type="Proteomes" id="UP000823941">
    <property type="component" value="Chromosome 12"/>
</dbReference>
<keyword evidence="6" id="KW-0853">WD repeat</keyword>
<keyword evidence="7" id="KW-0677">Repeat</keyword>
<dbReference type="Pfam" id="PF11768">
    <property type="entry name" value="Frtz"/>
    <property type="match status" value="1"/>
</dbReference>
<evidence type="ECO:0000313" key="13">
    <source>
        <dbReference type="EMBL" id="KAG7306406.1"/>
    </source>
</evidence>